<keyword evidence="2" id="KW-0378">Hydrolase</keyword>
<protein>
    <submittedName>
        <fullName evidence="2">Alpha/beta hydrolase</fullName>
    </submittedName>
</protein>
<organism evidence="2 3">
    <name type="scientific">Streptomyces hoynatensis</name>
    <dbReference type="NCBI Taxonomy" id="1141874"/>
    <lineage>
        <taxon>Bacteria</taxon>
        <taxon>Bacillati</taxon>
        <taxon>Actinomycetota</taxon>
        <taxon>Actinomycetes</taxon>
        <taxon>Kitasatosporales</taxon>
        <taxon>Streptomycetaceae</taxon>
        <taxon>Streptomyces</taxon>
    </lineage>
</organism>
<dbReference type="SUPFAM" id="SSF53474">
    <property type="entry name" value="alpha/beta-Hydrolases"/>
    <property type="match status" value="1"/>
</dbReference>
<comment type="caution">
    <text evidence="2">The sequence shown here is derived from an EMBL/GenBank/DDBJ whole genome shotgun (WGS) entry which is preliminary data.</text>
</comment>
<dbReference type="InterPro" id="IPR050266">
    <property type="entry name" value="AB_hydrolase_sf"/>
</dbReference>
<dbReference type="GO" id="GO:0016787">
    <property type="term" value="F:hydrolase activity"/>
    <property type="evidence" value="ECO:0007669"/>
    <property type="project" value="UniProtKB-KW"/>
</dbReference>
<dbReference type="PANTHER" id="PTHR43798:SF33">
    <property type="entry name" value="HYDROLASE, PUTATIVE (AFU_ORTHOLOGUE AFUA_2G14860)-RELATED"/>
    <property type="match status" value="1"/>
</dbReference>
<proteinExistence type="predicted"/>
<gene>
    <name evidence="2" type="ORF">D7294_31190</name>
</gene>
<feature type="domain" description="AB hydrolase-1" evidence="1">
    <location>
        <begin position="14"/>
        <end position="244"/>
    </location>
</feature>
<dbReference type="PRINTS" id="PR00111">
    <property type="entry name" value="ABHYDROLASE"/>
</dbReference>
<dbReference type="Pfam" id="PF12697">
    <property type="entry name" value="Abhydrolase_6"/>
    <property type="match status" value="1"/>
</dbReference>
<accession>A0A3A9YCV1</accession>
<dbReference type="OrthoDB" id="9785847at2"/>
<dbReference type="InterPro" id="IPR029058">
    <property type="entry name" value="AB_hydrolase_fold"/>
</dbReference>
<dbReference type="InterPro" id="IPR000073">
    <property type="entry name" value="AB_hydrolase_1"/>
</dbReference>
<evidence type="ECO:0000259" key="1">
    <source>
        <dbReference type="Pfam" id="PF12697"/>
    </source>
</evidence>
<sequence length="258" mass="27556">MDTRGPARGGGPPLLLVHGWGGDAEEWLPLLGALAPRHRLLVPDLPGHGRTPFRPGRAAPRQVAADLAGWLRRLGAWPVVAVGHSMGGHVVTALAVEHPGLVASVVTLGTGFGGGPDARRRLAAEQEELRREGTAWAVRFAARAFSAEAPPGLRERHVRLMRAMDPEVLLAYREGMYLAPGAFGLRAAAAAYLRGRRCPSLAVHTSPAAAAWERGMPRHPASRVLLWEGCGHYLHEERPAETAALLRDWCAARAGDAG</sequence>
<dbReference type="EMBL" id="RBAL01000040">
    <property type="protein sequence ID" value="RKN35061.1"/>
    <property type="molecule type" value="Genomic_DNA"/>
</dbReference>
<dbReference type="Proteomes" id="UP000272474">
    <property type="component" value="Unassembled WGS sequence"/>
</dbReference>
<dbReference type="Gene3D" id="3.40.50.1820">
    <property type="entry name" value="alpha/beta hydrolase"/>
    <property type="match status" value="1"/>
</dbReference>
<dbReference type="GO" id="GO:0016020">
    <property type="term" value="C:membrane"/>
    <property type="evidence" value="ECO:0007669"/>
    <property type="project" value="TreeGrafter"/>
</dbReference>
<evidence type="ECO:0000313" key="2">
    <source>
        <dbReference type="EMBL" id="RKN35061.1"/>
    </source>
</evidence>
<evidence type="ECO:0000313" key="3">
    <source>
        <dbReference type="Proteomes" id="UP000272474"/>
    </source>
</evidence>
<name>A0A3A9YCV1_9ACTN</name>
<dbReference type="PANTHER" id="PTHR43798">
    <property type="entry name" value="MONOACYLGLYCEROL LIPASE"/>
    <property type="match status" value="1"/>
</dbReference>
<reference evidence="2 3" key="1">
    <citation type="journal article" date="2014" name="Int. J. Syst. Evol. Microbiol.">
        <title>Streptomyces hoynatensis sp. nov., isolated from deep marine sediment.</title>
        <authorList>
            <person name="Veyisoglu A."/>
            <person name="Sahin N."/>
        </authorList>
    </citation>
    <scope>NUCLEOTIDE SEQUENCE [LARGE SCALE GENOMIC DNA]</scope>
    <source>
        <strain evidence="2 3">KCTC 29097</strain>
    </source>
</reference>
<dbReference type="AlphaFoldDB" id="A0A3A9YCV1"/>
<keyword evidence="3" id="KW-1185">Reference proteome</keyword>